<evidence type="ECO:0000256" key="10">
    <source>
        <dbReference type="ARBA" id="ARBA00077188"/>
    </source>
</evidence>
<dbReference type="AlphaFoldDB" id="A0A6A5G5E1"/>
<dbReference type="KEGG" id="crq:GCK72_016632"/>
<evidence type="ECO:0000256" key="5">
    <source>
        <dbReference type="ARBA" id="ARBA00022990"/>
    </source>
</evidence>
<protein>
    <recommendedName>
        <fullName evidence="9">Phosphatidylcholine transfer protein</fullName>
    </recommendedName>
    <alternativeName>
        <fullName evidence="11">START domain-containing protein 2</fullName>
    </alternativeName>
    <alternativeName>
        <fullName evidence="10">StAR-related lipid transfer protein 2</fullName>
    </alternativeName>
</protein>
<dbReference type="Proteomes" id="UP000483820">
    <property type="component" value="Chromosome V"/>
</dbReference>
<keyword evidence="4" id="KW-0597">Phosphoprotein</keyword>
<feature type="compositionally biased region" description="Polar residues" evidence="12">
    <location>
        <begin position="332"/>
        <end position="358"/>
    </location>
</feature>
<dbReference type="RefSeq" id="XP_053580511.1">
    <property type="nucleotide sequence ID" value="XM_053731598.1"/>
</dbReference>
<comment type="subcellular location">
    <subcellularLocation>
        <location evidence="1">Cytoplasm</location>
    </subcellularLocation>
</comment>
<dbReference type="InterPro" id="IPR002913">
    <property type="entry name" value="START_lipid-bd_dom"/>
</dbReference>
<keyword evidence="3" id="KW-0963">Cytoplasm</keyword>
<dbReference type="EMBL" id="WUAV01000005">
    <property type="protein sequence ID" value="KAF1750086.1"/>
    <property type="molecule type" value="Genomic_DNA"/>
</dbReference>
<keyword evidence="7" id="KW-0446">Lipid-binding</keyword>
<name>A0A6A5G5E1_CAERE</name>
<dbReference type="Pfam" id="PF01852">
    <property type="entry name" value="START"/>
    <property type="match status" value="1"/>
</dbReference>
<dbReference type="CTD" id="9799726"/>
<proteinExistence type="predicted"/>
<sequence length="358" mass="42657">MLNRNWSSFVLRQVSLYKNFRQQWTRFKARAVQYSFSLYRNDRRFTRFAIAASTLGFTFKEHGISDKRMAECDNCEEEFAHRKTPGNGWELLYEEKDMLAFRRRIEGPYEMYEYKCVGTYYDISPRTFLDAQNDLKYRKEWDENIVTIEVVKEENENELIRWVSKFPYPMYPREYVYVRRTWVSDNEKYAVIDSESVQPEVFPSISKTNVRVRSYTSRMSIRAHTNWESHGVDYILTYCDNPEANIPRYIYNWMVNKGGPYFLKQVHKAAREIESSGREVRSATEKAQNSKNDRVTERLEKESEVKEKQRRDAEAARQENKENNGEKKAQKTQKAPRSSAANSFVLQSQEQVNYQRTA</sequence>
<dbReference type="SMART" id="SM00234">
    <property type="entry name" value="START"/>
    <property type="match status" value="1"/>
</dbReference>
<dbReference type="GeneID" id="9799726"/>
<evidence type="ECO:0000259" key="13">
    <source>
        <dbReference type="PROSITE" id="PS50848"/>
    </source>
</evidence>
<keyword evidence="6" id="KW-0445">Lipid transport</keyword>
<accession>A0A6A5G5E1</accession>
<dbReference type="SUPFAM" id="SSF55961">
    <property type="entry name" value="Bet v1-like"/>
    <property type="match status" value="1"/>
</dbReference>
<evidence type="ECO:0000256" key="11">
    <source>
        <dbReference type="ARBA" id="ARBA00079049"/>
    </source>
</evidence>
<evidence type="ECO:0000256" key="4">
    <source>
        <dbReference type="ARBA" id="ARBA00022553"/>
    </source>
</evidence>
<feature type="compositionally biased region" description="Basic and acidic residues" evidence="12">
    <location>
        <begin position="291"/>
        <end position="329"/>
    </location>
</feature>
<evidence type="ECO:0000256" key="3">
    <source>
        <dbReference type="ARBA" id="ARBA00022490"/>
    </source>
</evidence>
<evidence type="ECO:0000256" key="7">
    <source>
        <dbReference type="ARBA" id="ARBA00023121"/>
    </source>
</evidence>
<evidence type="ECO:0000313" key="15">
    <source>
        <dbReference type="Proteomes" id="UP000483820"/>
    </source>
</evidence>
<keyword evidence="2" id="KW-0813">Transport</keyword>
<feature type="domain" description="START" evidence="13">
    <location>
        <begin position="87"/>
        <end position="275"/>
    </location>
</feature>
<dbReference type="Gene3D" id="3.30.530.20">
    <property type="match status" value="1"/>
</dbReference>
<feature type="region of interest" description="Disordered" evidence="12">
    <location>
        <begin position="274"/>
        <end position="358"/>
    </location>
</feature>
<evidence type="ECO:0000256" key="1">
    <source>
        <dbReference type="ARBA" id="ARBA00004496"/>
    </source>
</evidence>
<reference evidence="14 15" key="1">
    <citation type="submission" date="2019-12" db="EMBL/GenBank/DDBJ databases">
        <title>Chromosome-level assembly of the Caenorhabditis remanei genome.</title>
        <authorList>
            <person name="Teterina A.A."/>
            <person name="Willis J.H."/>
            <person name="Phillips P.C."/>
        </authorList>
    </citation>
    <scope>NUCLEOTIDE SEQUENCE [LARGE SCALE GENOMIC DNA]</scope>
    <source>
        <strain evidence="14 15">PX506</strain>
        <tissue evidence="14">Whole organism</tissue>
    </source>
</reference>
<evidence type="ECO:0000256" key="8">
    <source>
        <dbReference type="ARBA" id="ARBA00063535"/>
    </source>
</evidence>
<dbReference type="PANTHER" id="PTHR19308">
    <property type="entry name" value="PHOSPHATIDYLCHOLINE TRANSFER PROTEIN"/>
    <property type="match status" value="1"/>
</dbReference>
<evidence type="ECO:0000313" key="14">
    <source>
        <dbReference type="EMBL" id="KAF1750086.1"/>
    </source>
</evidence>
<dbReference type="GO" id="GO:0006869">
    <property type="term" value="P:lipid transport"/>
    <property type="evidence" value="ECO:0007669"/>
    <property type="project" value="UniProtKB-KW"/>
</dbReference>
<evidence type="ECO:0000256" key="2">
    <source>
        <dbReference type="ARBA" id="ARBA00022448"/>
    </source>
</evidence>
<organism evidence="14 15">
    <name type="scientific">Caenorhabditis remanei</name>
    <name type="common">Caenorhabditis vulgaris</name>
    <dbReference type="NCBI Taxonomy" id="31234"/>
    <lineage>
        <taxon>Eukaryota</taxon>
        <taxon>Metazoa</taxon>
        <taxon>Ecdysozoa</taxon>
        <taxon>Nematoda</taxon>
        <taxon>Chromadorea</taxon>
        <taxon>Rhabditida</taxon>
        <taxon>Rhabditina</taxon>
        <taxon>Rhabditomorpha</taxon>
        <taxon>Rhabditoidea</taxon>
        <taxon>Rhabditidae</taxon>
        <taxon>Peloderinae</taxon>
        <taxon>Caenorhabditis</taxon>
    </lineage>
</organism>
<dbReference type="PROSITE" id="PS50848">
    <property type="entry name" value="START"/>
    <property type="match status" value="1"/>
</dbReference>
<evidence type="ECO:0000256" key="9">
    <source>
        <dbReference type="ARBA" id="ARBA00069061"/>
    </source>
</evidence>
<comment type="caution">
    <text evidence="14">The sequence shown here is derived from an EMBL/GenBank/DDBJ whole genome shotgun (WGS) entry which is preliminary data.</text>
</comment>
<gene>
    <name evidence="14" type="ORF">GCK72_016632</name>
</gene>
<dbReference type="PANTHER" id="PTHR19308:SF8">
    <property type="entry name" value="STAR-RELATED LIPID TRANSFER PROTEIN 7, MITOCHONDRIAL"/>
    <property type="match status" value="1"/>
</dbReference>
<keyword evidence="5" id="KW-0007">Acetylation</keyword>
<dbReference type="InterPro" id="IPR051213">
    <property type="entry name" value="START_lipid_transfer"/>
</dbReference>
<dbReference type="GO" id="GO:0005829">
    <property type="term" value="C:cytosol"/>
    <property type="evidence" value="ECO:0007669"/>
    <property type="project" value="UniProtKB-ARBA"/>
</dbReference>
<feature type="compositionally biased region" description="Basic and acidic residues" evidence="12">
    <location>
        <begin position="274"/>
        <end position="284"/>
    </location>
</feature>
<dbReference type="FunFam" id="3.30.530.20:FF:000017">
    <property type="entry name" value="Phosphatidylcholine transfer protein, putative"/>
    <property type="match status" value="1"/>
</dbReference>
<comment type="subunit">
    <text evidence="8">Interacts with ACOT13/THEM2.</text>
</comment>
<evidence type="ECO:0000256" key="12">
    <source>
        <dbReference type="SAM" id="MobiDB-lite"/>
    </source>
</evidence>
<evidence type="ECO:0000256" key="6">
    <source>
        <dbReference type="ARBA" id="ARBA00023055"/>
    </source>
</evidence>
<dbReference type="InterPro" id="IPR023393">
    <property type="entry name" value="START-like_dom_sf"/>
</dbReference>
<dbReference type="GO" id="GO:0008289">
    <property type="term" value="F:lipid binding"/>
    <property type="evidence" value="ECO:0007669"/>
    <property type="project" value="UniProtKB-KW"/>
</dbReference>